<evidence type="ECO:0000313" key="16">
    <source>
        <dbReference type="EMBL" id="SPQ98066.1"/>
    </source>
</evidence>
<evidence type="ECO:0000313" key="18">
    <source>
        <dbReference type="Proteomes" id="UP000290189"/>
    </source>
</evidence>
<evidence type="ECO:0000256" key="10">
    <source>
        <dbReference type="SAM" id="Coils"/>
    </source>
</evidence>
<dbReference type="OrthoDB" id="1191041at2759"/>
<keyword evidence="6" id="KW-0694">RNA-binding</keyword>
<evidence type="ECO:0000259" key="12">
    <source>
        <dbReference type="PROSITE" id="PS51192"/>
    </source>
</evidence>
<name>A0A0G4IRW6_PLABS</name>
<feature type="domain" description="Helicase ATP-binding" evidence="12">
    <location>
        <begin position="51"/>
        <end position="223"/>
    </location>
</feature>
<dbReference type="PANTHER" id="PTHR47959:SF21">
    <property type="entry name" value="DEAD-BOX HELICASE 56"/>
    <property type="match status" value="1"/>
</dbReference>
<dbReference type="Pfam" id="PF00270">
    <property type="entry name" value="DEAD"/>
    <property type="match status" value="1"/>
</dbReference>
<feature type="compositionally biased region" description="Basic and acidic residues" evidence="11">
    <location>
        <begin position="498"/>
        <end position="516"/>
    </location>
</feature>
<dbReference type="GO" id="GO:0005829">
    <property type="term" value="C:cytosol"/>
    <property type="evidence" value="ECO:0007669"/>
    <property type="project" value="TreeGrafter"/>
</dbReference>
<dbReference type="OMA" id="NASEQCV"/>
<feature type="coiled-coil region" evidence="10">
    <location>
        <begin position="428"/>
        <end position="455"/>
    </location>
</feature>
<protein>
    <recommendedName>
        <fullName evidence="1">RNA helicase</fullName>
        <ecNumber evidence="1">3.6.4.13</ecNumber>
    </recommendedName>
</protein>
<dbReference type="PANTHER" id="PTHR47959">
    <property type="entry name" value="ATP-DEPENDENT RNA HELICASE RHLE-RELATED"/>
    <property type="match status" value="1"/>
</dbReference>
<sequence length="552" mass="60364">MPGAPEPSGSASGAATQPAKAFTRMGLDARLWKATAKMGLVRPTLIQSHTIPIALTGKDMMVRAKTGSGKTLAFLVPAVQHLLTLKSQNICSRVLVLVPTKDLCKQTAQVASSLLHFSYDAISLISVDERNASAPLPDDGLSHIVIGTPSSVLTTLRQSSGSKVPFRMLIVDEADLVLSYGHDDDLRELHSIIGAAQTILVSATLNPELDALKSLVLRHPVTVTLNDEDESDDALRQLVIPCSFDDRHLIVFALMKVGGPFLQGKTLFFVSDVAAAYKLRLFLEGFGVRSAVLNEELPVNSRADTINSFNRGLIDHMIATDGACDPASFSAARGIDFVDVANVVNFDLPTTLAAYVHRVGRCARNGASGTSITLLPHVDAQSDLWQRVIDHYTDEDGVCDLKPLELEMDAVRAFSYRVSDVLASITTKAVKEARLSQLKEEIVNSERLQSHFEDNPRELALLHDRVLRPASVKPHLSRIPSYLLPHDPNGTAPMPEEQNDRRGPAKRLAESRMNKRDRYRLKHQRQKANPLKLNKGKGGLGKARFKKGRKGK</sequence>
<comment type="catalytic activity">
    <reaction evidence="8">
        <text>ATP + H2O = ADP + phosphate + H(+)</text>
        <dbReference type="Rhea" id="RHEA:13065"/>
        <dbReference type="ChEBI" id="CHEBI:15377"/>
        <dbReference type="ChEBI" id="CHEBI:15378"/>
        <dbReference type="ChEBI" id="CHEBI:30616"/>
        <dbReference type="ChEBI" id="CHEBI:43474"/>
        <dbReference type="ChEBI" id="CHEBI:456216"/>
        <dbReference type="EC" id="3.6.4.13"/>
    </reaction>
</comment>
<evidence type="ECO:0000256" key="11">
    <source>
        <dbReference type="SAM" id="MobiDB-lite"/>
    </source>
</evidence>
<keyword evidence="10" id="KW-0175">Coiled coil</keyword>
<feature type="short sequence motif" description="Q motif" evidence="9">
    <location>
        <begin position="20"/>
        <end position="48"/>
    </location>
</feature>
<evidence type="ECO:0000256" key="8">
    <source>
        <dbReference type="ARBA" id="ARBA00047984"/>
    </source>
</evidence>
<evidence type="ECO:0000256" key="5">
    <source>
        <dbReference type="ARBA" id="ARBA00022840"/>
    </source>
</evidence>
<dbReference type="InterPro" id="IPR027417">
    <property type="entry name" value="P-loop_NTPase"/>
</dbReference>
<keyword evidence="17" id="KW-1185">Reference proteome</keyword>
<evidence type="ECO:0000313" key="17">
    <source>
        <dbReference type="Proteomes" id="UP000039324"/>
    </source>
</evidence>
<dbReference type="Proteomes" id="UP000039324">
    <property type="component" value="Unassembled WGS sequence"/>
</dbReference>
<dbReference type="EMBL" id="OVEO01000009">
    <property type="protein sequence ID" value="SPQ98066.1"/>
    <property type="molecule type" value="Genomic_DNA"/>
</dbReference>
<dbReference type="Proteomes" id="UP000290189">
    <property type="component" value="Unassembled WGS sequence"/>
</dbReference>
<keyword evidence="3" id="KW-0378">Hydrolase</keyword>
<evidence type="ECO:0000259" key="14">
    <source>
        <dbReference type="PROSITE" id="PS51195"/>
    </source>
</evidence>
<dbReference type="GO" id="GO:0016787">
    <property type="term" value="F:hydrolase activity"/>
    <property type="evidence" value="ECO:0007669"/>
    <property type="project" value="UniProtKB-KW"/>
</dbReference>
<dbReference type="CDD" id="cd18787">
    <property type="entry name" value="SF2_C_DEAD"/>
    <property type="match status" value="1"/>
</dbReference>
<dbReference type="STRING" id="37360.A0A0G4IRW6"/>
<keyword evidence="16" id="KW-0496">Mitochondrion</keyword>
<evidence type="ECO:0000256" key="3">
    <source>
        <dbReference type="ARBA" id="ARBA00022801"/>
    </source>
</evidence>
<dbReference type="EC" id="3.6.4.13" evidence="1"/>
<evidence type="ECO:0000313" key="15">
    <source>
        <dbReference type="EMBL" id="CEO97846.1"/>
    </source>
</evidence>
<evidence type="ECO:0000256" key="1">
    <source>
        <dbReference type="ARBA" id="ARBA00012552"/>
    </source>
</evidence>
<dbReference type="GO" id="GO:0003724">
    <property type="term" value="F:RNA helicase activity"/>
    <property type="evidence" value="ECO:0007669"/>
    <property type="project" value="UniProtKB-EC"/>
</dbReference>
<geneLocation type="mitochondrion" evidence="16"/>
<dbReference type="EMBL" id="CDSF01000081">
    <property type="protein sequence ID" value="CEO97846.1"/>
    <property type="molecule type" value="Genomic_DNA"/>
</dbReference>
<evidence type="ECO:0000256" key="2">
    <source>
        <dbReference type="ARBA" id="ARBA00022741"/>
    </source>
</evidence>
<dbReference type="InterPro" id="IPR011545">
    <property type="entry name" value="DEAD/DEAH_box_helicase_dom"/>
</dbReference>
<keyword evidence="4" id="KW-0347">Helicase</keyword>
<dbReference type="InterPro" id="IPR050079">
    <property type="entry name" value="DEAD_box_RNA_helicase"/>
</dbReference>
<feature type="compositionally biased region" description="Basic residues" evidence="11">
    <location>
        <begin position="517"/>
        <end position="526"/>
    </location>
</feature>
<reference evidence="16 18" key="2">
    <citation type="submission" date="2018-03" db="EMBL/GenBank/DDBJ databases">
        <authorList>
            <person name="Fogelqvist J."/>
        </authorList>
    </citation>
    <scope>NUCLEOTIDE SEQUENCE [LARGE SCALE GENOMIC DNA]</scope>
</reference>
<dbReference type="PROSITE" id="PS51195">
    <property type="entry name" value="Q_MOTIF"/>
    <property type="match status" value="1"/>
</dbReference>
<keyword evidence="5" id="KW-0067">ATP-binding</keyword>
<reference evidence="15 17" key="1">
    <citation type="submission" date="2015-02" db="EMBL/GenBank/DDBJ databases">
        <authorList>
            <person name="Chooi Y.-H."/>
        </authorList>
    </citation>
    <scope>NUCLEOTIDE SEQUENCE [LARGE SCALE GENOMIC DNA]</scope>
    <source>
        <strain evidence="15">E3</strain>
    </source>
</reference>
<feature type="domain" description="Helicase C-terminal" evidence="13">
    <location>
        <begin position="234"/>
        <end position="412"/>
    </location>
</feature>
<accession>A0A0G4IRW6</accession>
<dbReference type="SMART" id="SM00487">
    <property type="entry name" value="DEXDc"/>
    <property type="match status" value="1"/>
</dbReference>
<organism evidence="15 17">
    <name type="scientific">Plasmodiophora brassicae</name>
    <name type="common">Clubroot disease agent</name>
    <dbReference type="NCBI Taxonomy" id="37360"/>
    <lineage>
        <taxon>Eukaryota</taxon>
        <taxon>Sar</taxon>
        <taxon>Rhizaria</taxon>
        <taxon>Endomyxa</taxon>
        <taxon>Phytomyxea</taxon>
        <taxon>Plasmodiophorida</taxon>
        <taxon>Plasmodiophoridae</taxon>
        <taxon>Plasmodiophora</taxon>
    </lineage>
</organism>
<feature type="compositionally biased region" description="Basic residues" evidence="11">
    <location>
        <begin position="543"/>
        <end position="552"/>
    </location>
</feature>
<dbReference type="PROSITE" id="PS51192">
    <property type="entry name" value="HELICASE_ATP_BIND_1"/>
    <property type="match status" value="1"/>
</dbReference>
<dbReference type="InterPro" id="IPR001650">
    <property type="entry name" value="Helicase_C-like"/>
</dbReference>
<gene>
    <name evidence="15" type="ORF">PBRA_005960</name>
    <name evidence="16" type="ORF">PLBR_LOCUS5281</name>
</gene>
<dbReference type="Gene3D" id="3.40.50.300">
    <property type="entry name" value="P-loop containing nucleotide triphosphate hydrolases"/>
    <property type="match status" value="2"/>
</dbReference>
<evidence type="ECO:0000256" key="7">
    <source>
        <dbReference type="ARBA" id="ARBA00038041"/>
    </source>
</evidence>
<dbReference type="InterPro" id="IPR014001">
    <property type="entry name" value="Helicase_ATP-bd"/>
</dbReference>
<dbReference type="AlphaFoldDB" id="A0A0G4IRW6"/>
<evidence type="ECO:0000256" key="4">
    <source>
        <dbReference type="ARBA" id="ARBA00022806"/>
    </source>
</evidence>
<dbReference type="SMART" id="SM00490">
    <property type="entry name" value="HELICc"/>
    <property type="match status" value="1"/>
</dbReference>
<dbReference type="SUPFAM" id="SSF52540">
    <property type="entry name" value="P-loop containing nucleoside triphosphate hydrolases"/>
    <property type="match status" value="1"/>
</dbReference>
<keyword evidence="2" id="KW-0547">Nucleotide-binding</keyword>
<dbReference type="GO" id="GO:0003723">
    <property type="term" value="F:RNA binding"/>
    <property type="evidence" value="ECO:0007669"/>
    <property type="project" value="UniProtKB-KW"/>
</dbReference>
<proteinExistence type="inferred from homology"/>
<dbReference type="Pfam" id="PF00271">
    <property type="entry name" value="Helicase_C"/>
    <property type="match status" value="1"/>
</dbReference>
<dbReference type="InterPro" id="IPR014014">
    <property type="entry name" value="RNA_helicase_DEAD_Q_motif"/>
</dbReference>
<dbReference type="GO" id="GO:0005524">
    <property type="term" value="F:ATP binding"/>
    <property type="evidence" value="ECO:0007669"/>
    <property type="project" value="UniProtKB-KW"/>
</dbReference>
<feature type="domain" description="DEAD-box RNA helicase Q" evidence="14">
    <location>
        <begin position="20"/>
        <end position="48"/>
    </location>
</feature>
<evidence type="ECO:0000259" key="13">
    <source>
        <dbReference type="PROSITE" id="PS51194"/>
    </source>
</evidence>
<dbReference type="PROSITE" id="PS51194">
    <property type="entry name" value="HELICASE_CTER"/>
    <property type="match status" value="1"/>
</dbReference>
<comment type="similarity">
    <text evidence="7">Belongs to the DEAD box helicase family. DDX56/DBP9 subfamily.</text>
</comment>
<evidence type="ECO:0000256" key="6">
    <source>
        <dbReference type="ARBA" id="ARBA00022884"/>
    </source>
</evidence>
<feature type="region of interest" description="Disordered" evidence="11">
    <location>
        <begin position="479"/>
        <end position="552"/>
    </location>
</feature>
<evidence type="ECO:0000256" key="9">
    <source>
        <dbReference type="PROSITE-ProRule" id="PRU00552"/>
    </source>
</evidence>